<protein>
    <submittedName>
        <fullName evidence="5">Ankyrin repeat domain-containing protein 50</fullName>
    </submittedName>
</protein>
<dbReference type="PANTHER" id="PTHR24126:SF14">
    <property type="entry name" value="ANK_REP_REGION DOMAIN-CONTAINING PROTEIN"/>
    <property type="match status" value="1"/>
</dbReference>
<keyword evidence="2 3" id="KW-0040">ANK repeat</keyword>
<gene>
    <name evidence="5" type="ORF">FCC1311_106872</name>
</gene>
<evidence type="ECO:0000256" key="2">
    <source>
        <dbReference type="ARBA" id="ARBA00023043"/>
    </source>
</evidence>
<dbReference type="PROSITE" id="PS50297">
    <property type="entry name" value="ANK_REP_REGION"/>
    <property type="match status" value="6"/>
</dbReference>
<dbReference type="PRINTS" id="PR01415">
    <property type="entry name" value="ANKYRIN"/>
</dbReference>
<feature type="repeat" description="ANK" evidence="3">
    <location>
        <begin position="97"/>
        <end position="131"/>
    </location>
</feature>
<feature type="compositionally biased region" description="Basic and acidic residues" evidence="4">
    <location>
        <begin position="22"/>
        <end position="42"/>
    </location>
</feature>
<dbReference type="OrthoDB" id="20872at2759"/>
<feature type="repeat" description="ANK" evidence="3">
    <location>
        <begin position="234"/>
        <end position="268"/>
    </location>
</feature>
<dbReference type="InterPro" id="IPR036770">
    <property type="entry name" value="Ankyrin_rpt-contain_sf"/>
</dbReference>
<name>A0A2R5H084_9STRA</name>
<feature type="repeat" description="ANK" evidence="3">
    <location>
        <begin position="379"/>
        <end position="413"/>
    </location>
</feature>
<feature type="repeat" description="ANK" evidence="3">
    <location>
        <begin position="132"/>
        <end position="164"/>
    </location>
</feature>
<evidence type="ECO:0000256" key="3">
    <source>
        <dbReference type="PROSITE-ProRule" id="PRU00023"/>
    </source>
</evidence>
<feature type="repeat" description="ANK" evidence="3">
    <location>
        <begin position="165"/>
        <end position="199"/>
    </location>
</feature>
<accession>A0A2R5H084</accession>
<dbReference type="Pfam" id="PF00023">
    <property type="entry name" value="Ank"/>
    <property type="match status" value="2"/>
</dbReference>
<proteinExistence type="predicted"/>
<feature type="repeat" description="ANK" evidence="3">
    <location>
        <begin position="200"/>
        <end position="232"/>
    </location>
</feature>
<dbReference type="EMBL" id="BEYU01000196">
    <property type="protein sequence ID" value="GBG34463.1"/>
    <property type="molecule type" value="Genomic_DNA"/>
</dbReference>
<feature type="repeat" description="ANK" evidence="3">
    <location>
        <begin position="302"/>
        <end position="336"/>
    </location>
</feature>
<comment type="caution">
    <text evidence="5">The sequence shown here is derived from an EMBL/GenBank/DDBJ whole genome shotgun (WGS) entry which is preliminary data.</text>
</comment>
<feature type="repeat" description="ANK" evidence="3">
    <location>
        <begin position="269"/>
        <end position="301"/>
    </location>
</feature>
<dbReference type="SUPFAM" id="SSF48403">
    <property type="entry name" value="Ankyrin repeat"/>
    <property type="match status" value="1"/>
</dbReference>
<dbReference type="Gene3D" id="1.25.40.20">
    <property type="entry name" value="Ankyrin repeat-containing domain"/>
    <property type="match status" value="4"/>
</dbReference>
<keyword evidence="6" id="KW-1185">Reference proteome</keyword>
<organism evidence="5 6">
    <name type="scientific">Hondaea fermentalgiana</name>
    <dbReference type="NCBI Taxonomy" id="2315210"/>
    <lineage>
        <taxon>Eukaryota</taxon>
        <taxon>Sar</taxon>
        <taxon>Stramenopiles</taxon>
        <taxon>Bigyra</taxon>
        <taxon>Labyrinthulomycetes</taxon>
        <taxon>Thraustochytrida</taxon>
        <taxon>Thraustochytriidae</taxon>
        <taxon>Hondaea</taxon>
    </lineage>
</organism>
<dbReference type="AlphaFoldDB" id="A0A2R5H084"/>
<dbReference type="SMART" id="SM00248">
    <property type="entry name" value="ANK"/>
    <property type="match status" value="13"/>
</dbReference>
<dbReference type="PROSITE" id="PS50088">
    <property type="entry name" value="ANK_REPEAT"/>
    <property type="match status" value="9"/>
</dbReference>
<evidence type="ECO:0000313" key="5">
    <source>
        <dbReference type="EMBL" id="GBG34463.1"/>
    </source>
</evidence>
<reference evidence="5 6" key="1">
    <citation type="submission" date="2017-12" db="EMBL/GenBank/DDBJ databases">
        <title>Sequencing, de novo assembly and annotation of complete genome of a new Thraustochytrid species, strain FCC1311.</title>
        <authorList>
            <person name="Sedici K."/>
            <person name="Godart F."/>
            <person name="Aiese Cigliano R."/>
            <person name="Sanseverino W."/>
            <person name="Barakat M."/>
            <person name="Ortet P."/>
            <person name="Marechal E."/>
            <person name="Cagnac O."/>
            <person name="Amato A."/>
        </authorList>
    </citation>
    <scope>NUCLEOTIDE SEQUENCE [LARGE SCALE GENOMIC DNA]</scope>
</reference>
<sequence>MCECDDEDDEDEEHEAEDTEDEGKREESDHGGAPVDKDLVRSARDAARFKRRETSDGVEADLTRELVTAVSGGDVVTVRELLERGVPADACLSPSKSAWSLLHVSCTEGRGDKRVVELLLDFGADPNATTTDGMAPLHFCAMESHIECARVLLDGGADPNKLDSEGLNPLLRACMARKVQFELADLLIKRGTRVDYADPEGWTALHMAARYSLDRVAALVLSSGAPVDMVIPSNQWTPLMLCCTEGAGSRSILEMLIKAGASVENRSDVSITALHIACYNNYPELVGLLLDAGADTSVRDKHGRSVLHKACLAAQPSLASARILVERGVDARARDNQGQTPLHYAAIAGSEPFCKLLLMRDSSRGRNTKQVLVDMEDEKGRTPLLAVCEGPLDAPSVVRLLLSYGADATHTDNSESSALNLAVRAGNLGAVQMLLEQAPYDINHPDEDCRTPLHLALAGQSEFDPSLFTLLLEHDADFLDAGIPRLDRLNGSQLSSPLLAAVRKDHIELVQRLCGTKPPRQSGLAQCCPQGHDLQPFAGAETFTCDVCCLPATFLGERQEYSQSPHLQRLATWALLTSQGECGPAASRASTLVASWSSSGYAEHAITFTVEPAIRDLQQHFGLGSAEIFFLCIDEHARKAPSHSFFAFQRVRSKQK</sequence>
<dbReference type="Pfam" id="PF12796">
    <property type="entry name" value="Ank_2"/>
    <property type="match status" value="3"/>
</dbReference>
<dbReference type="InParanoid" id="A0A2R5H084"/>
<evidence type="ECO:0000313" key="6">
    <source>
        <dbReference type="Proteomes" id="UP000241890"/>
    </source>
</evidence>
<dbReference type="InterPro" id="IPR002110">
    <property type="entry name" value="Ankyrin_rpt"/>
</dbReference>
<evidence type="ECO:0000256" key="4">
    <source>
        <dbReference type="SAM" id="MobiDB-lite"/>
    </source>
</evidence>
<feature type="compositionally biased region" description="Acidic residues" evidence="4">
    <location>
        <begin position="1"/>
        <end position="21"/>
    </location>
</feature>
<dbReference type="Proteomes" id="UP000241890">
    <property type="component" value="Unassembled WGS sequence"/>
</dbReference>
<keyword evidence="1" id="KW-0677">Repeat</keyword>
<dbReference type="PANTHER" id="PTHR24126">
    <property type="entry name" value="ANKYRIN REPEAT, PH AND SEC7 DOMAIN CONTAINING PROTEIN SECG-RELATED"/>
    <property type="match status" value="1"/>
</dbReference>
<evidence type="ECO:0000256" key="1">
    <source>
        <dbReference type="ARBA" id="ARBA00022737"/>
    </source>
</evidence>
<feature type="region of interest" description="Disordered" evidence="4">
    <location>
        <begin position="1"/>
        <end position="42"/>
    </location>
</feature>
<feature type="repeat" description="ANK" evidence="3">
    <location>
        <begin position="337"/>
        <end position="369"/>
    </location>
</feature>